<evidence type="ECO:0000313" key="2">
    <source>
        <dbReference type="Proteomes" id="UP000612585"/>
    </source>
</evidence>
<protein>
    <submittedName>
        <fullName evidence="1">Uncharacterized protein</fullName>
    </submittedName>
</protein>
<organism evidence="1 2">
    <name type="scientific">Virgisporangium aurantiacum</name>
    <dbReference type="NCBI Taxonomy" id="175570"/>
    <lineage>
        <taxon>Bacteria</taxon>
        <taxon>Bacillati</taxon>
        <taxon>Actinomycetota</taxon>
        <taxon>Actinomycetes</taxon>
        <taxon>Micromonosporales</taxon>
        <taxon>Micromonosporaceae</taxon>
        <taxon>Virgisporangium</taxon>
    </lineage>
</organism>
<dbReference type="RefSeq" id="WP_204007987.1">
    <property type="nucleotide sequence ID" value="NZ_BOPG01000077.1"/>
</dbReference>
<sequence length="160" mass="17702">MEVLVASLIAVAGTLLGSVTTYFFQRQTVERAERFARQERLRQERMAVYGAFAGAVTDHRRAVVNLWFQRGAGHDDPGYRAAREECDRLGAALDHARFQVQLIADDAELVALAAQAHIPTNAIPKAVDRDELKTYENQSRDAVGSFVTTASAQILGRTDR</sequence>
<dbReference type="EMBL" id="BOPG01000077">
    <property type="protein sequence ID" value="GIJ62380.1"/>
    <property type="molecule type" value="Genomic_DNA"/>
</dbReference>
<gene>
    <name evidence="1" type="ORF">Vau01_098960</name>
</gene>
<accession>A0A8J4E4W2</accession>
<evidence type="ECO:0000313" key="1">
    <source>
        <dbReference type="EMBL" id="GIJ62380.1"/>
    </source>
</evidence>
<name>A0A8J4E4W2_9ACTN</name>
<dbReference type="AlphaFoldDB" id="A0A8J4E4W2"/>
<dbReference type="Proteomes" id="UP000612585">
    <property type="component" value="Unassembled WGS sequence"/>
</dbReference>
<reference evidence="1" key="1">
    <citation type="submission" date="2021-01" db="EMBL/GenBank/DDBJ databases">
        <title>Whole genome shotgun sequence of Virgisporangium aurantiacum NBRC 16421.</title>
        <authorList>
            <person name="Komaki H."/>
            <person name="Tamura T."/>
        </authorList>
    </citation>
    <scope>NUCLEOTIDE SEQUENCE</scope>
    <source>
        <strain evidence="1">NBRC 16421</strain>
    </source>
</reference>
<comment type="caution">
    <text evidence="1">The sequence shown here is derived from an EMBL/GenBank/DDBJ whole genome shotgun (WGS) entry which is preliminary data.</text>
</comment>
<proteinExistence type="predicted"/>
<keyword evidence="2" id="KW-1185">Reference proteome</keyword>